<dbReference type="Proteomes" id="UP000287166">
    <property type="component" value="Unassembled WGS sequence"/>
</dbReference>
<feature type="transmembrane region" description="Helical" evidence="4">
    <location>
        <begin position="404"/>
        <end position="425"/>
    </location>
</feature>
<protein>
    <submittedName>
        <fullName evidence="6">Aspyridones efflux protein</fullName>
    </submittedName>
</protein>
<keyword evidence="7" id="KW-1185">Reference proteome</keyword>
<dbReference type="GeneID" id="38784207"/>
<dbReference type="SUPFAM" id="SSF103473">
    <property type="entry name" value="MFS general substrate transporter"/>
    <property type="match status" value="1"/>
</dbReference>
<feature type="transmembrane region" description="Helical" evidence="4">
    <location>
        <begin position="78"/>
        <end position="98"/>
    </location>
</feature>
<gene>
    <name evidence="6" type="ORF">SCP_1005380</name>
</gene>
<proteinExistence type="inferred from homology"/>
<dbReference type="GO" id="GO:0016020">
    <property type="term" value="C:membrane"/>
    <property type="evidence" value="ECO:0007669"/>
    <property type="project" value="UniProtKB-SubCell"/>
</dbReference>
<feature type="transmembrane region" description="Helical" evidence="4">
    <location>
        <begin position="197"/>
        <end position="218"/>
    </location>
</feature>
<name>A0A401GYQ4_9APHY</name>
<feature type="transmembrane region" description="Helical" evidence="4">
    <location>
        <begin position="305"/>
        <end position="326"/>
    </location>
</feature>
<dbReference type="AlphaFoldDB" id="A0A401GYQ4"/>
<evidence type="ECO:0000313" key="6">
    <source>
        <dbReference type="EMBL" id="GBE87290.1"/>
    </source>
</evidence>
<keyword evidence="4" id="KW-0472">Membrane</keyword>
<accession>A0A401GYQ4</accession>
<evidence type="ECO:0000256" key="4">
    <source>
        <dbReference type="SAM" id="Phobius"/>
    </source>
</evidence>
<feature type="domain" description="Major facilitator superfamily (MFS) profile" evidence="5">
    <location>
        <begin position="73"/>
        <end position="463"/>
    </location>
</feature>
<feature type="compositionally biased region" description="Basic and acidic residues" evidence="3">
    <location>
        <begin position="24"/>
        <end position="52"/>
    </location>
</feature>
<evidence type="ECO:0000256" key="1">
    <source>
        <dbReference type="ARBA" id="ARBA00004141"/>
    </source>
</evidence>
<organism evidence="6 7">
    <name type="scientific">Sparassis crispa</name>
    <dbReference type="NCBI Taxonomy" id="139825"/>
    <lineage>
        <taxon>Eukaryota</taxon>
        <taxon>Fungi</taxon>
        <taxon>Dikarya</taxon>
        <taxon>Basidiomycota</taxon>
        <taxon>Agaricomycotina</taxon>
        <taxon>Agaricomycetes</taxon>
        <taxon>Polyporales</taxon>
        <taxon>Sparassidaceae</taxon>
        <taxon>Sparassis</taxon>
    </lineage>
</organism>
<evidence type="ECO:0000256" key="2">
    <source>
        <dbReference type="ARBA" id="ARBA00006727"/>
    </source>
</evidence>
<feature type="transmembrane region" description="Helical" evidence="4">
    <location>
        <begin position="164"/>
        <end position="190"/>
    </location>
</feature>
<feature type="transmembrane region" description="Helical" evidence="4">
    <location>
        <begin position="367"/>
        <end position="392"/>
    </location>
</feature>
<feature type="transmembrane region" description="Helical" evidence="4">
    <location>
        <begin position="110"/>
        <end position="130"/>
    </location>
</feature>
<feature type="transmembrane region" description="Helical" evidence="4">
    <location>
        <begin position="137"/>
        <end position="158"/>
    </location>
</feature>
<feature type="transmembrane region" description="Helical" evidence="4">
    <location>
        <begin position="338"/>
        <end position="361"/>
    </location>
</feature>
<comment type="subcellular location">
    <subcellularLocation>
        <location evidence="1">Membrane</location>
        <topology evidence="1">Multi-pass membrane protein</topology>
    </subcellularLocation>
</comment>
<dbReference type="PANTHER" id="PTHR11360:SF234">
    <property type="entry name" value="MFS-TYPE TRANSPORTER DBAD-RELATED"/>
    <property type="match status" value="1"/>
</dbReference>
<feature type="transmembrane region" description="Helical" evidence="4">
    <location>
        <begin position="277"/>
        <end position="299"/>
    </location>
</feature>
<sequence>MESRSDFARNGAPAPPEGIAEATIKSEHASEKDCDDKKEADEEEPVKGKDEEVPTSTAQATDFPEGGWRGWGTVAGAFLIQFCGFGYTGSFGVYQAYYVQTYLANESASAISWIGGMNAFLVISSGLVTGRLYDKGYFYYLLIGGSILYSFSLFMLSLAQPDHYYQVFLCQGLGMGLGAGTVYVSSVAVVSHYFVKWRALAMTIVASGSSLGAVIHPIMLNNTLNGWLGFGNAVRASAGLVTGLLLIACLLMRPRLPPSKHTITIAQAARKFSRDPAYIFATIGLSLFTIAFYYPLFYIQLDASVHGLSSTFSFYSLVILNSASFVGRLAPGFLAHSFGVANMITIAVLGCSILLFVMIAVKSVASVVVVGIIYGFFAGNYITLMAPLMAVLSDNMSELGVRMGLAFAFSGIGGLVGGAISGALLTSKYIWWRPAVFSGALGMFATASFAAMTFCLARKARTAKRRPEAEP</sequence>
<dbReference type="PANTHER" id="PTHR11360">
    <property type="entry name" value="MONOCARBOXYLATE TRANSPORTER"/>
    <property type="match status" value="1"/>
</dbReference>
<keyword evidence="4" id="KW-0812">Transmembrane</keyword>
<feature type="transmembrane region" description="Helical" evidence="4">
    <location>
        <begin position="238"/>
        <end position="256"/>
    </location>
</feature>
<evidence type="ECO:0000259" key="5">
    <source>
        <dbReference type="PROSITE" id="PS50850"/>
    </source>
</evidence>
<dbReference type="Pfam" id="PF07690">
    <property type="entry name" value="MFS_1"/>
    <property type="match status" value="1"/>
</dbReference>
<dbReference type="PROSITE" id="PS50850">
    <property type="entry name" value="MFS"/>
    <property type="match status" value="1"/>
</dbReference>
<feature type="region of interest" description="Disordered" evidence="3">
    <location>
        <begin position="1"/>
        <end position="64"/>
    </location>
</feature>
<dbReference type="EMBL" id="BFAD01000010">
    <property type="protein sequence ID" value="GBE87290.1"/>
    <property type="molecule type" value="Genomic_DNA"/>
</dbReference>
<dbReference type="GO" id="GO:0022857">
    <property type="term" value="F:transmembrane transporter activity"/>
    <property type="evidence" value="ECO:0007669"/>
    <property type="project" value="InterPro"/>
</dbReference>
<feature type="transmembrane region" description="Helical" evidence="4">
    <location>
        <begin position="431"/>
        <end position="457"/>
    </location>
</feature>
<keyword evidence="4" id="KW-1133">Transmembrane helix</keyword>
<dbReference type="InterPro" id="IPR050327">
    <property type="entry name" value="Proton-linked_MCT"/>
</dbReference>
<dbReference type="RefSeq" id="XP_027618203.1">
    <property type="nucleotide sequence ID" value="XM_027762402.1"/>
</dbReference>
<dbReference type="OrthoDB" id="6499973at2759"/>
<comment type="similarity">
    <text evidence="2">Belongs to the major facilitator superfamily. Monocarboxylate porter (TC 2.A.1.13) family.</text>
</comment>
<evidence type="ECO:0000256" key="3">
    <source>
        <dbReference type="SAM" id="MobiDB-lite"/>
    </source>
</evidence>
<dbReference type="Gene3D" id="1.20.1250.20">
    <property type="entry name" value="MFS general substrate transporter like domains"/>
    <property type="match status" value="2"/>
</dbReference>
<evidence type="ECO:0000313" key="7">
    <source>
        <dbReference type="Proteomes" id="UP000287166"/>
    </source>
</evidence>
<dbReference type="InterPro" id="IPR020846">
    <property type="entry name" value="MFS_dom"/>
</dbReference>
<reference evidence="6 7" key="1">
    <citation type="journal article" date="2018" name="Sci. Rep.">
        <title>Genome sequence of the cauliflower mushroom Sparassis crispa (Hanabiratake) and its association with beneficial usage.</title>
        <authorList>
            <person name="Kiyama R."/>
            <person name="Furutani Y."/>
            <person name="Kawaguchi K."/>
            <person name="Nakanishi T."/>
        </authorList>
    </citation>
    <scope>NUCLEOTIDE SEQUENCE [LARGE SCALE GENOMIC DNA]</scope>
</reference>
<dbReference type="InterPro" id="IPR011701">
    <property type="entry name" value="MFS"/>
</dbReference>
<dbReference type="InterPro" id="IPR036259">
    <property type="entry name" value="MFS_trans_sf"/>
</dbReference>
<dbReference type="InParanoid" id="A0A401GYQ4"/>
<comment type="caution">
    <text evidence="6">The sequence shown here is derived from an EMBL/GenBank/DDBJ whole genome shotgun (WGS) entry which is preliminary data.</text>
</comment>